<dbReference type="InterPro" id="IPR005311">
    <property type="entry name" value="PBP_dimer"/>
</dbReference>
<evidence type="ECO:0000313" key="18">
    <source>
        <dbReference type="Proteomes" id="UP000198461"/>
    </source>
</evidence>
<dbReference type="GO" id="GO:0009002">
    <property type="term" value="F:serine-type D-Ala-D-Ala carboxypeptidase activity"/>
    <property type="evidence" value="ECO:0007669"/>
    <property type="project" value="UniProtKB-UniRule"/>
</dbReference>
<feature type="binding site" evidence="14">
    <location>
        <position position="358"/>
    </location>
    <ligand>
        <name>Zn(2+)</name>
        <dbReference type="ChEBI" id="CHEBI:29105"/>
    </ligand>
</feature>
<dbReference type="SUPFAM" id="SSF56519">
    <property type="entry name" value="Penicillin binding protein dimerisation domain"/>
    <property type="match status" value="1"/>
</dbReference>
<dbReference type="Gene3D" id="3.30.1390.30">
    <property type="entry name" value="Penicillin-binding protein 2a, domain 3"/>
    <property type="match status" value="1"/>
</dbReference>
<dbReference type="InterPro" id="IPR001460">
    <property type="entry name" value="PCN-bd_Tpept"/>
</dbReference>
<dbReference type="Proteomes" id="UP000198461">
    <property type="component" value="Unassembled WGS sequence"/>
</dbReference>
<keyword evidence="6 14" id="KW-0645">Protease</keyword>
<dbReference type="Pfam" id="PF00905">
    <property type="entry name" value="Transpeptidase"/>
    <property type="match status" value="1"/>
</dbReference>
<keyword evidence="7 14" id="KW-0812">Transmembrane</keyword>
<evidence type="ECO:0000256" key="3">
    <source>
        <dbReference type="ARBA" id="ARBA00022475"/>
    </source>
</evidence>
<comment type="subcellular location">
    <subcellularLocation>
        <location evidence="2">Cell membrane</location>
    </subcellularLocation>
    <subcellularLocation>
        <location evidence="1">Membrane</location>
        <topology evidence="1">Single-pass membrane protein</topology>
    </subcellularLocation>
</comment>
<evidence type="ECO:0000256" key="9">
    <source>
        <dbReference type="ARBA" id="ARBA00022960"/>
    </source>
</evidence>
<evidence type="ECO:0000256" key="4">
    <source>
        <dbReference type="ARBA" id="ARBA00022519"/>
    </source>
</evidence>
<evidence type="ECO:0000256" key="8">
    <source>
        <dbReference type="ARBA" id="ARBA00022801"/>
    </source>
</evidence>
<comment type="cofactor">
    <cofactor evidence="14">
        <name>Zn(2+)</name>
        <dbReference type="ChEBI" id="CHEBI:29105"/>
    </cofactor>
    <text evidence="14">Binds one Zn(2+) ion per subunit.</text>
</comment>
<keyword evidence="8 14" id="KW-0378">Hydrolase</keyword>
<feature type="binding site" evidence="14">
    <location>
        <position position="364"/>
    </location>
    <ligand>
        <name>Zn(2+)</name>
        <dbReference type="ChEBI" id="CHEBI:29105"/>
    </ligand>
</feature>
<comment type="catalytic activity">
    <reaction evidence="14">
        <text>Preferential cleavage: (Ac)2-L-Lys-D-Ala-|-D-Ala. Also transpeptidation of peptidyl-alanyl moieties that are N-acyl substituents of D-alanine.</text>
        <dbReference type="EC" id="3.4.16.4"/>
    </reaction>
</comment>
<evidence type="ECO:0000256" key="10">
    <source>
        <dbReference type="ARBA" id="ARBA00022984"/>
    </source>
</evidence>
<keyword evidence="10 14" id="KW-0573">Peptidoglycan synthesis</keyword>
<keyword evidence="14" id="KW-0862">Zinc</keyword>
<keyword evidence="9 14" id="KW-0133">Cell shape</keyword>
<dbReference type="EC" id="3.4.16.4" evidence="14"/>
<dbReference type="GO" id="GO:0071972">
    <property type="term" value="F:peptidoglycan L,D-transpeptidase activity"/>
    <property type="evidence" value="ECO:0007669"/>
    <property type="project" value="TreeGrafter"/>
</dbReference>
<dbReference type="GO" id="GO:0071555">
    <property type="term" value="P:cell wall organization"/>
    <property type="evidence" value="ECO:0007669"/>
    <property type="project" value="UniProtKB-KW"/>
</dbReference>
<dbReference type="PANTHER" id="PTHR30627:SF2">
    <property type="entry name" value="PEPTIDOGLYCAN D,D-TRANSPEPTIDASE MRDA"/>
    <property type="match status" value="1"/>
</dbReference>
<keyword evidence="11 14" id="KW-1133">Transmembrane helix</keyword>
<evidence type="ECO:0000256" key="6">
    <source>
        <dbReference type="ARBA" id="ARBA00022670"/>
    </source>
</evidence>
<dbReference type="Pfam" id="PF03717">
    <property type="entry name" value="PBP_dimer"/>
    <property type="match status" value="1"/>
</dbReference>
<keyword evidence="12 14" id="KW-0472">Membrane</keyword>
<feature type="domain" description="Penicillin-binding protein dimerisation" evidence="16">
    <location>
        <begin position="57"/>
        <end position="229"/>
    </location>
</feature>
<keyword evidence="3 14" id="KW-1003">Cell membrane</keyword>
<feature type="domain" description="Penicillin-binding protein transpeptidase" evidence="15">
    <location>
        <begin position="262"/>
        <end position="588"/>
    </location>
</feature>
<dbReference type="STRING" id="364032.SAMN05443662_0652"/>
<dbReference type="NCBIfam" id="TIGR03423">
    <property type="entry name" value="pbp2_mrdA"/>
    <property type="match status" value="1"/>
</dbReference>
<dbReference type="InterPro" id="IPR036138">
    <property type="entry name" value="PBP_dimer_sf"/>
</dbReference>
<evidence type="ECO:0000259" key="15">
    <source>
        <dbReference type="Pfam" id="PF00905"/>
    </source>
</evidence>
<evidence type="ECO:0000256" key="2">
    <source>
        <dbReference type="ARBA" id="ARBA00004236"/>
    </source>
</evidence>
<evidence type="ECO:0000256" key="5">
    <source>
        <dbReference type="ARBA" id="ARBA00022645"/>
    </source>
</evidence>
<dbReference type="GO" id="GO:0006508">
    <property type="term" value="P:proteolysis"/>
    <property type="evidence" value="ECO:0007669"/>
    <property type="project" value="UniProtKB-KW"/>
</dbReference>
<name>A0A1N6EKJ5_9GAMM</name>
<dbReference type="GO" id="GO:0009252">
    <property type="term" value="P:peptidoglycan biosynthetic process"/>
    <property type="evidence" value="ECO:0007669"/>
    <property type="project" value="UniProtKB-UniRule"/>
</dbReference>
<gene>
    <name evidence="14" type="primary">mrdA</name>
    <name evidence="17" type="ORF">SAMN05443662_0652</name>
</gene>
<protein>
    <recommendedName>
        <fullName evidence="14">Peptidoglycan D,D-transpeptidase MrdA</fullName>
        <ecNumber evidence="14">3.4.16.4</ecNumber>
    </recommendedName>
    <alternativeName>
        <fullName evidence="14">Penicillin-binding protein 2</fullName>
        <shortName evidence="14">PBP-2</shortName>
    </alternativeName>
</protein>
<dbReference type="GO" id="GO:0005886">
    <property type="term" value="C:plasma membrane"/>
    <property type="evidence" value="ECO:0007669"/>
    <property type="project" value="UniProtKB-SubCell"/>
</dbReference>
<sequence length="605" mass="67432">MKSTQAALLFKRRIIWAALAVLVGFGVLLGRMAYLQITLYDRYASLAEGNRISVEVIPPRRGRIFDRNHVVLADNRPTFVITAIPERTRDLRKALQDLSEQFPYKFDQNDADAFYEYLRVRKRFKAYPLPFDLDETEAARFAALSHQWPGFELTTRLKRIYPYGSITAHVVGYVGKINEDELKHLDAKRYQETYTIGKSGIEKQYENLLMGHPGYREVERNAQGRIVRVLNTTPPQDGEDITLTLDIALQQKAYKLLGGRPGAIVALKPEDGSVLAIASAPGFDANLFVDGIDASTYHSLLTDWRKPLINRPIAGVYPPGSTIKPFLGLIALEHGIVSPGFNIYDPGYFEYQGHTYRDWKREGHGRVDLYHAIMESCDTYFYQVGLKMGIDRIHDGLLQFGLGRKTGIDLPGERSGLIPNKAWKRAVRGKPWYNGETIIAAIGQGYDLSTPIQLARATAILANRGTQVVPHLRDVPVPPEGHIPIKNRKHWELVIKAMVGVLKDPRHGTARRAGRMIPIPMAGKTGTAQVKGLRAEEEYDETKIPLQERDHALFIGFAPVDKPEIAVSVIVEHGGGGSKAAAPLAVQLVNAYLGLSPPKAKAKKP</sequence>
<dbReference type="InterPro" id="IPR012338">
    <property type="entry name" value="Beta-lactam/transpept-like"/>
</dbReference>
<keyword evidence="5 14" id="KW-0121">Carboxypeptidase</keyword>
<evidence type="ECO:0000256" key="14">
    <source>
        <dbReference type="HAMAP-Rule" id="MF_02081"/>
    </source>
</evidence>
<evidence type="ECO:0000256" key="11">
    <source>
        <dbReference type="ARBA" id="ARBA00022989"/>
    </source>
</evidence>
<dbReference type="GO" id="GO:0008270">
    <property type="term" value="F:zinc ion binding"/>
    <property type="evidence" value="ECO:0007669"/>
    <property type="project" value="UniProtKB-UniRule"/>
</dbReference>
<dbReference type="InterPro" id="IPR017790">
    <property type="entry name" value="Penicillin-binding_protein_2"/>
</dbReference>
<dbReference type="PANTHER" id="PTHR30627">
    <property type="entry name" value="PEPTIDOGLYCAN D,D-TRANSPEPTIDASE"/>
    <property type="match status" value="1"/>
</dbReference>
<dbReference type="GO" id="GO:0008360">
    <property type="term" value="P:regulation of cell shape"/>
    <property type="evidence" value="ECO:0007669"/>
    <property type="project" value="UniProtKB-KW"/>
</dbReference>
<evidence type="ECO:0000256" key="13">
    <source>
        <dbReference type="ARBA" id="ARBA00023316"/>
    </source>
</evidence>
<dbReference type="SUPFAM" id="SSF56601">
    <property type="entry name" value="beta-lactamase/transpeptidase-like"/>
    <property type="match status" value="1"/>
</dbReference>
<evidence type="ECO:0000256" key="1">
    <source>
        <dbReference type="ARBA" id="ARBA00004167"/>
    </source>
</evidence>
<accession>A0A1N6EKJ5</accession>
<feature type="active site" description="Acyl-ester intermediate" evidence="14">
    <location>
        <position position="321"/>
    </location>
</feature>
<reference evidence="17 18" key="1">
    <citation type="submission" date="2016-11" db="EMBL/GenBank/DDBJ databases">
        <authorList>
            <person name="Jaros S."/>
            <person name="Januszkiewicz K."/>
            <person name="Wedrychowicz H."/>
        </authorList>
    </citation>
    <scope>NUCLEOTIDE SEQUENCE [LARGE SCALE GENOMIC DNA]</scope>
    <source>
        <strain evidence="17 18">DSM 17737</strain>
    </source>
</reference>
<organism evidence="17 18">
    <name type="scientific">Sulfurivirga caldicuralii</name>
    <dbReference type="NCBI Taxonomy" id="364032"/>
    <lineage>
        <taxon>Bacteria</taxon>
        <taxon>Pseudomonadati</taxon>
        <taxon>Pseudomonadota</taxon>
        <taxon>Gammaproteobacteria</taxon>
        <taxon>Thiotrichales</taxon>
        <taxon>Piscirickettsiaceae</taxon>
        <taxon>Sulfurivirga</taxon>
    </lineage>
</organism>
<dbReference type="HAMAP" id="MF_02081">
    <property type="entry name" value="MrdA_transpept"/>
    <property type="match status" value="1"/>
</dbReference>
<feature type="binding site" evidence="14">
    <location>
        <position position="345"/>
    </location>
    <ligand>
        <name>Zn(2+)</name>
        <dbReference type="ChEBI" id="CHEBI:29105"/>
    </ligand>
</feature>
<dbReference type="EMBL" id="FSRE01000002">
    <property type="protein sequence ID" value="SIN83495.1"/>
    <property type="molecule type" value="Genomic_DNA"/>
</dbReference>
<evidence type="ECO:0000313" key="17">
    <source>
        <dbReference type="EMBL" id="SIN83495.1"/>
    </source>
</evidence>
<comment type="function">
    <text evidence="14">Catalyzes cross-linking of the peptidoglycan cell wall.</text>
</comment>
<keyword evidence="13 14" id="KW-0961">Cell wall biogenesis/degradation</keyword>
<dbReference type="RefSeq" id="WP_074200969.1">
    <property type="nucleotide sequence ID" value="NZ_FSRE01000002.1"/>
</dbReference>
<dbReference type="FunFam" id="3.40.710.10:FF:000024">
    <property type="entry name" value="Penicillin-binding protein 2"/>
    <property type="match status" value="1"/>
</dbReference>
<evidence type="ECO:0000256" key="12">
    <source>
        <dbReference type="ARBA" id="ARBA00023136"/>
    </source>
</evidence>
<keyword evidence="14" id="KW-0479">Metal-binding</keyword>
<proteinExistence type="inferred from homology"/>
<keyword evidence="4 14" id="KW-0997">Cell inner membrane</keyword>
<evidence type="ECO:0000256" key="7">
    <source>
        <dbReference type="ARBA" id="ARBA00022692"/>
    </source>
</evidence>
<dbReference type="Gene3D" id="3.90.1310.10">
    <property type="entry name" value="Penicillin-binding protein 2a (Domain 2)"/>
    <property type="match status" value="1"/>
</dbReference>
<dbReference type="AlphaFoldDB" id="A0A1N6EKJ5"/>
<dbReference type="OrthoDB" id="9766847at2"/>
<comment type="pathway">
    <text evidence="14">Cell wall biogenesis; peptidoglycan biosynthesis.</text>
</comment>
<dbReference type="InterPro" id="IPR050515">
    <property type="entry name" value="Beta-lactam/transpept"/>
</dbReference>
<evidence type="ECO:0000259" key="16">
    <source>
        <dbReference type="Pfam" id="PF03717"/>
    </source>
</evidence>
<dbReference type="GO" id="GO:0008658">
    <property type="term" value="F:penicillin binding"/>
    <property type="evidence" value="ECO:0007669"/>
    <property type="project" value="UniProtKB-UniRule"/>
</dbReference>
<dbReference type="Gene3D" id="3.40.710.10">
    <property type="entry name" value="DD-peptidase/beta-lactamase superfamily"/>
    <property type="match status" value="1"/>
</dbReference>
<keyword evidence="18" id="KW-1185">Reference proteome</keyword>
<comment type="similarity">
    <text evidence="14">Belongs to the transpeptidase family. MrdA subfamily.</text>
</comment>
<feature type="binding site" evidence="14">
    <location>
        <position position="377"/>
    </location>
    <ligand>
        <name>Zn(2+)</name>
        <dbReference type="ChEBI" id="CHEBI:29105"/>
    </ligand>
</feature>